<dbReference type="EMBL" id="JACGWN010000002">
    <property type="protein sequence ID" value="KAL0458594.1"/>
    <property type="molecule type" value="Genomic_DNA"/>
</dbReference>
<reference evidence="2" key="1">
    <citation type="submission" date="2020-06" db="EMBL/GenBank/DDBJ databases">
        <authorList>
            <person name="Li T."/>
            <person name="Hu X."/>
            <person name="Zhang T."/>
            <person name="Song X."/>
            <person name="Zhang H."/>
            <person name="Dai N."/>
            <person name="Sheng W."/>
            <person name="Hou X."/>
            <person name="Wei L."/>
        </authorList>
    </citation>
    <scope>NUCLEOTIDE SEQUENCE</scope>
    <source>
        <strain evidence="2">KEN1</strain>
        <tissue evidence="2">Leaf</tissue>
    </source>
</reference>
<dbReference type="InterPro" id="IPR026960">
    <property type="entry name" value="RVT-Znf"/>
</dbReference>
<feature type="domain" description="Reverse transcriptase zinc-binding" evidence="1">
    <location>
        <begin position="45"/>
        <end position="105"/>
    </location>
</feature>
<name>A0AAW2XZF3_9LAMI</name>
<sequence length="124" mass="14026">MANWFWSGCSHMDGSMDSRPLAFQVITAPNTLHVNAKVSELLDENAKVPPKVRMFAWRVCRNSIPTVMNLARRCINVSGACPRCGDENENVLHCLLRCQFARLVWTLSDLPWAYICCNDSNPEV</sequence>
<evidence type="ECO:0000259" key="1">
    <source>
        <dbReference type="Pfam" id="PF13966"/>
    </source>
</evidence>
<reference evidence="2" key="2">
    <citation type="journal article" date="2024" name="Plant">
        <title>Genomic evolution and insights into agronomic trait innovations of Sesamum species.</title>
        <authorList>
            <person name="Miao H."/>
            <person name="Wang L."/>
            <person name="Qu L."/>
            <person name="Liu H."/>
            <person name="Sun Y."/>
            <person name="Le M."/>
            <person name="Wang Q."/>
            <person name="Wei S."/>
            <person name="Zheng Y."/>
            <person name="Lin W."/>
            <person name="Duan Y."/>
            <person name="Cao H."/>
            <person name="Xiong S."/>
            <person name="Wang X."/>
            <person name="Wei L."/>
            <person name="Li C."/>
            <person name="Ma Q."/>
            <person name="Ju M."/>
            <person name="Zhao R."/>
            <person name="Li G."/>
            <person name="Mu C."/>
            <person name="Tian Q."/>
            <person name="Mei H."/>
            <person name="Zhang T."/>
            <person name="Gao T."/>
            <person name="Zhang H."/>
        </authorList>
    </citation>
    <scope>NUCLEOTIDE SEQUENCE</scope>
    <source>
        <strain evidence="2">KEN1</strain>
    </source>
</reference>
<dbReference type="AlphaFoldDB" id="A0AAW2XZF3"/>
<accession>A0AAW2XZF3</accession>
<dbReference type="Pfam" id="PF13966">
    <property type="entry name" value="zf-RVT"/>
    <property type="match status" value="1"/>
</dbReference>
<proteinExistence type="predicted"/>
<gene>
    <name evidence="2" type="ORF">Slati_0486600</name>
</gene>
<organism evidence="2">
    <name type="scientific">Sesamum latifolium</name>
    <dbReference type="NCBI Taxonomy" id="2727402"/>
    <lineage>
        <taxon>Eukaryota</taxon>
        <taxon>Viridiplantae</taxon>
        <taxon>Streptophyta</taxon>
        <taxon>Embryophyta</taxon>
        <taxon>Tracheophyta</taxon>
        <taxon>Spermatophyta</taxon>
        <taxon>Magnoliopsida</taxon>
        <taxon>eudicotyledons</taxon>
        <taxon>Gunneridae</taxon>
        <taxon>Pentapetalae</taxon>
        <taxon>asterids</taxon>
        <taxon>lamiids</taxon>
        <taxon>Lamiales</taxon>
        <taxon>Pedaliaceae</taxon>
        <taxon>Sesamum</taxon>
    </lineage>
</organism>
<evidence type="ECO:0000313" key="2">
    <source>
        <dbReference type="EMBL" id="KAL0458594.1"/>
    </source>
</evidence>
<comment type="caution">
    <text evidence="2">The sequence shown here is derived from an EMBL/GenBank/DDBJ whole genome shotgun (WGS) entry which is preliminary data.</text>
</comment>
<protein>
    <recommendedName>
        <fullName evidence="1">Reverse transcriptase zinc-binding domain-containing protein</fullName>
    </recommendedName>
</protein>